<organism evidence="14">
    <name type="scientific">Clastoptera arizonana</name>
    <name type="common">Arizona spittle bug</name>
    <dbReference type="NCBI Taxonomy" id="38151"/>
    <lineage>
        <taxon>Eukaryota</taxon>
        <taxon>Metazoa</taxon>
        <taxon>Ecdysozoa</taxon>
        <taxon>Arthropoda</taxon>
        <taxon>Hexapoda</taxon>
        <taxon>Insecta</taxon>
        <taxon>Pterygota</taxon>
        <taxon>Neoptera</taxon>
        <taxon>Paraneoptera</taxon>
        <taxon>Hemiptera</taxon>
        <taxon>Auchenorrhyncha</taxon>
        <taxon>Cercopoidea</taxon>
        <taxon>Clastopteridae</taxon>
        <taxon>Clastoptera</taxon>
    </lineage>
</organism>
<dbReference type="InterPro" id="IPR029021">
    <property type="entry name" value="Prot-tyrosine_phosphatase-like"/>
</dbReference>
<evidence type="ECO:0000256" key="11">
    <source>
        <dbReference type="PIRSR" id="PIRSR000941-50"/>
    </source>
</evidence>
<comment type="subcellular location">
    <subcellularLocation>
        <location evidence="2">Cytoplasm</location>
    </subcellularLocation>
    <subcellularLocation>
        <location evidence="1">Nucleus</location>
    </subcellularLocation>
</comment>
<evidence type="ECO:0000259" key="13">
    <source>
        <dbReference type="PROSITE" id="PS50056"/>
    </source>
</evidence>
<comment type="catalytic activity">
    <reaction evidence="10">
        <text>O-phospho-L-tyrosyl-[protein] + H2O = L-tyrosyl-[protein] + phosphate</text>
        <dbReference type="Rhea" id="RHEA:10684"/>
        <dbReference type="Rhea" id="RHEA-COMP:10136"/>
        <dbReference type="Rhea" id="RHEA-COMP:20101"/>
        <dbReference type="ChEBI" id="CHEBI:15377"/>
        <dbReference type="ChEBI" id="CHEBI:43474"/>
        <dbReference type="ChEBI" id="CHEBI:46858"/>
        <dbReference type="ChEBI" id="CHEBI:61978"/>
        <dbReference type="EC" id="3.1.3.48"/>
    </reaction>
</comment>
<dbReference type="GO" id="GO:0004725">
    <property type="term" value="F:protein tyrosine phosphatase activity"/>
    <property type="evidence" value="ECO:0007669"/>
    <property type="project" value="UniProtKB-EC"/>
</dbReference>
<proteinExistence type="inferred from homology"/>
<feature type="domain" description="Tyrosine-protein phosphatase" evidence="12">
    <location>
        <begin position="26"/>
        <end position="169"/>
    </location>
</feature>
<dbReference type="PANTHER" id="PTHR45848">
    <property type="entry name" value="DUAL SPECIFICITY PROTEIN PHOSPHATASE 12 FAMILY MEMBER"/>
    <property type="match status" value="1"/>
</dbReference>
<keyword evidence="5" id="KW-0378">Hydrolase</keyword>
<evidence type="ECO:0000256" key="2">
    <source>
        <dbReference type="ARBA" id="ARBA00004496"/>
    </source>
</evidence>
<dbReference type="SMART" id="SM00195">
    <property type="entry name" value="DSPc"/>
    <property type="match status" value="1"/>
</dbReference>
<dbReference type="FunFam" id="3.90.190.10:FF:000056">
    <property type="entry name" value="Dual specificity phosphatase 12"/>
    <property type="match status" value="1"/>
</dbReference>
<dbReference type="EMBL" id="GEDC01026219">
    <property type="protein sequence ID" value="JAS11079.1"/>
    <property type="molecule type" value="Transcribed_RNA"/>
</dbReference>
<evidence type="ECO:0000256" key="1">
    <source>
        <dbReference type="ARBA" id="ARBA00004123"/>
    </source>
</evidence>
<dbReference type="InterPro" id="IPR020422">
    <property type="entry name" value="TYR_PHOSPHATASE_DUAL_dom"/>
</dbReference>
<dbReference type="GO" id="GO:0005634">
    <property type="term" value="C:nucleus"/>
    <property type="evidence" value="ECO:0007669"/>
    <property type="project" value="UniProtKB-SubCell"/>
</dbReference>
<dbReference type="PIRSF" id="PIRSF000941">
    <property type="entry name" value="DUSP12"/>
    <property type="match status" value="1"/>
</dbReference>
<sequence length="333" mass="37983">MDLPKINKIKNSTTLRREDFDAGPINLDNIEVGLWLGNLTAASDLETLEKYKINYILTVDSCPLPQNITTLPGIRNLFIQVTDIPQEDLLCNFNNTFEFIKTGQEYGCVLVHCYFGVSRSVSVVIAYLMKKYQISFDEALERVKSRRKLVGPNKGFEDQLKLYGRMGCKIDTNNIQYKMFRLLVAAEKVKKVKILPRECMDVVQPDPSLPRVNPNPLVYRCCKCRKIVASASNLLPHIPQEKPSWKDENWIEKMSEQSPCTLTYFVEPMVWMKSAMQNEQGKLHCPKCSSKLGSFSWIMGCQCPCGSKISPAFYLVPSKVEWSNFVQNLQATV</sequence>
<name>A0A1B6CCD1_9HEMI</name>
<dbReference type="GO" id="GO:0005737">
    <property type="term" value="C:cytoplasm"/>
    <property type="evidence" value="ECO:0007669"/>
    <property type="project" value="UniProtKB-SubCell"/>
</dbReference>
<dbReference type="InterPro" id="IPR000340">
    <property type="entry name" value="Dual-sp_phosphatase_cat-dom"/>
</dbReference>
<comment type="catalytic activity">
    <reaction evidence="8">
        <text>O-phospho-L-seryl-[protein] + H2O = L-seryl-[protein] + phosphate</text>
        <dbReference type="Rhea" id="RHEA:20629"/>
        <dbReference type="Rhea" id="RHEA-COMP:9863"/>
        <dbReference type="Rhea" id="RHEA-COMP:11604"/>
        <dbReference type="ChEBI" id="CHEBI:15377"/>
        <dbReference type="ChEBI" id="CHEBI:29999"/>
        <dbReference type="ChEBI" id="CHEBI:43474"/>
        <dbReference type="ChEBI" id="CHEBI:83421"/>
        <dbReference type="EC" id="3.1.3.16"/>
    </reaction>
</comment>
<dbReference type="GO" id="GO:0004722">
    <property type="term" value="F:protein serine/threonine phosphatase activity"/>
    <property type="evidence" value="ECO:0007669"/>
    <property type="project" value="UniProtKB-EC"/>
</dbReference>
<feature type="active site" description="Phosphocysteine intermediate" evidence="11">
    <location>
        <position position="113"/>
    </location>
</feature>
<protein>
    <submittedName>
        <fullName evidence="14">Uncharacterized protein</fullName>
    </submittedName>
</protein>
<evidence type="ECO:0000256" key="3">
    <source>
        <dbReference type="ARBA" id="ARBA00008601"/>
    </source>
</evidence>
<dbReference type="GO" id="GO:0008138">
    <property type="term" value="F:protein tyrosine/serine/threonine phosphatase activity"/>
    <property type="evidence" value="ECO:0007669"/>
    <property type="project" value="InterPro"/>
</dbReference>
<comment type="catalytic activity">
    <reaction evidence="9">
        <text>O-phospho-L-threonyl-[protein] + H2O = L-threonyl-[protein] + phosphate</text>
        <dbReference type="Rhea" id="RHEA:47004"/>
        <dbReference type="Rhea" id="RHEA-COMP:11060"/>
        <dbReference type="Rhea" id="RHEA-COMP:11605"/>
        <dbReference type="ChEBI" id="CHEBI:15377"/>
        <dbReference type="ChEBI" id="CHEBI:30013"/>
        <dbReference type="ChEBI" id="CHEBI:43474"/>
        <dbReference type="ChEBI" id="CHEBI:61977"/>
        <dbReference type="EC" id="3.1.3.16"/>
    </reaction>
</comment>
<evidence type="ECO:0000256" key="9">
    <source>
        <dbReference type="ARBA" id="ARBA00048336"/>
    </source>
</evidence>
<dbReference type="Pfam" id="PF00782">
    <property type="entry name" value="DSPc"/>
    <property type="match status" value="1"/>
</dbReference>
<gene>
    <name evidence="14" type="ORF">g.1792</name>
</gene>
<evidence type="ECO:0000256" key="10">
    <source>
        <dbReference type="ARBA" id="ARBA00051722"/>
    </source>
</evidence>
<evidence type="ECO:0000256" key="4">
    <source>
        <dbReference type="ARBA" id="ARBA00022490"/>
    </source>
</evidence>
<evidence type="ECO:0000256" key="5">
    <source>
        <dbReference type="ARBA" id="ARBA00022801"/>
    </source>
</evidence>
<dbReference type="CDD" id="cd14498">
    <property type="entry name" value="DSP"/>
    <property type="match status" value="1"/>
</dbReference>
<keyword evidence="7" id="KW-0539">Nucleus</keyword>
<keyword evidence="4" id="KW-0963">Cytoplasm</keyword>
<evidence type="ECO:0000256" key="8">
    <source>
        <dbReference type="ARBA" id="ARBA00047761"/>
    </source>
</evidence>
<dbReference type="AlphaFoldDB" id="A0A1B6CCD1"/>
<dbReference type="PROSITE" id="PS50056">
    <property type="entry name" value="TYR_PHOSPHATASE_2"/>
    <property type="match status" value="1"/>
</dbReference>
<evidence type="ECO:0000256" key="7">
    <source>
        <dbReference type="ARBA" id="ARBA00023242"/>
    </source>
</evidence>
<keyword evidence="6" id="KW-0904">Protein phosphatase</keyword>
<evidence type="ECO:0000313" key="14">
    <source>
        <dbReference type="EMBL" id="JAS11079.1"/>
    </source>
</evidence>
<reference evidence="14" key="1">
    <citation type="submission" date="2015-12" db="EMBL/GenBank/DDBJ databases">
        <title>De novo transcriptome assembly of four potential Pierce s Disease insect vectors from Arizona vineyards.</title>
        <authorList>
            <person name="Tassone E.E."/>
        </authorList>
    </citation>
    <scope>NUCLEOTIDE SEQUENCE</scope>
</reference>
<dbReference type="Gene3D" id="3.90.190.10">
    <property type="entry name" value="Protein tyrosine phosphatase superfamily"/>
    <property type="match status" value="1"/>
</dbReference>
<dbReference type="PROSITE" id="PS50054">
    <property type="entry name" value="TYR_PHOSPHATASE_DUAL"/>
    <property type="match status" value="1"/>
</dbReference>
<dbReference type="PANTHER" id="PTHR45848:SF4">
    <property type="entry name" value="DUAL SPECIFICITY PROTEIN PHOSPHATASE 12"/>
    <property type="match status" value="1"/>
</dbReference>
<dbReference type="SUPFAM" id="SSF52799">
    <property type="entry name" value="(Phosphotyrosine protein) phosphatases II"/>
    <property type="match status" value="1"/>
</dbReference>
<accession>A0A1B6CCD1</accession>
<evidence type="ECO:0000256" key="6">
    <source>
        <dbReference type="ARBA" id="ARBA00022912"/>
    </source>
</evidence>
<comment type="similarity">
    <text evidence="3">Belongs to the protein-tyrosine phosphatase family. Non-receptor class dual specificity subfamily.</text>
</comment>
<evidence type="ECO:0000259" key="12">
    <source>
        <dbReference type="PROSITE" id="PS50054"/>
    </source>
</evidence>
<feature type="domain" description="Tyrosine specific protein phosphatases" evidence="13">
    <location>
        <begin position="87"/>
        <end position="147"/>
    </location>
</feature>
<dbReference type="InterPro" id="IPR016278">
    <property type="entry name" value="DUSP12"/>
</dbReference>
<dbReference type="InterPro" id="IPR000387">
    <property type="entry name" value="Tyr_Pase_dom"/>
</dbReference>